<evidence type="ECO:0000256" key="4">
    <source>
        <dbReference type="ARBA" id="ARBA00010217"/>
    </source>
</evidence>
<keyword evidence="11" id="KW-0430">Lectin</keyword>
<reference evidence="22" key="1">
    <citation type="journal article" date="2023" name="Plant Biotechnol. J.">
        <title>Chromosome-level wild Hevea brasiliensis genome provides new tools for genomic-assisted breeding and valuable loci to elevate rubber yield.</title>
        <authorList>
            <person name="Cheng H."/>
            <person name="Song X."/>
            <person name="Hu Y."/>
            <person name="Wu T."/>
            <person name="Yang Q."/>
            <person name="An Z."/>
            <person name="Feng S."/>
            <person name="Deng Z."/>
            <person name="Wu W."/>
            <person name="Zeng X."/>
            <person name="Tu M."/>
            <person name="Wang X."/>
            <person name="Huang H."/>
        </authorList>
    </citation>
    <scope>NUCLEOTIDE SEQUENCE</scope>
    <source>
        <strain evidence="22">MT/VB/25A 57/8</strain>
    </source>
</reference>
<keyword evidence="12 19" id="KW-0547">Nucleotide-binding</keyword>
<dbReference type="Gene3D" id="2.60.120.200">
    <property type="match status" value="1"/>
</dbReference>
<evidence type="ECO:0000256" key="12">
    <source>
        <dbReference type="ARBA" id="ARBA00022741"/>
    </source>
</evidence>
<protein>
    <recommendedName>
        <fullName evidence="5">non-specific serine/threonine protein kinase</fullName>
        <ecNumber evidence="5">2.7.11.1</ecNumber>
    </recommendedName>
</protein>
<dbReference type="Gene3D" id="1.10.510.10">
    <property type="entry name" value="Transferase(Phosphotransferase) domain 1"/>
    <property type="match status" value="1"/>
</dbReference>
<keyword evidence="18" id="KW-0325">Glycoprotein</keyword>
<evidence type="ECO:0000256" key="2">
    <source>
        <dbReference type="ARBA" id="ARBA00007606"/>
    </source>
</evidence>
<keyword evidence="9" id="KW-0812">Transmembrane</keyword>
<dbReference type="InterPro" id="IPR011009">
    <property type="entry name" value="Kinase-like_dom_sf"/>
</dbReference>
<evidence type="ECO:0000256" key="1">
    <source>
        <dbReference type="ARBA" id="ARBA00004251"/>
    </source>
</evidence>
<dbReference type="Proteomes" id="UP001174677">
    <property type="component" value="Chromosome 5"/>
</dbReference>
<keyword evidence="15" id="KW-1133">Transmembrane helix</keyword>
<evidence type="ECO:0000313" key="23">
    <source>
        <dbReference type="Proteomes" id="UP001174677"/>
    </source>
</evidence>
<keyword evidence="6" id="KW-1003">Cell membrane</keyword>
<dbReference type="InterPro" id="IPR017441">
    <property type="entry name" value="Protein_kinase_ATP_BS"/>
</dbReference>
<evidence type="ECO:0000259" key="21">
    <source>
        <dbReference type="PROSITE" id="PS50011"/>
    </source>
</evidence>
<organism evidence="22 23">
    <name type="scientific">Hevea brasiliensis</name>
    <name type="common">Para rubber tree</name>
    <name type="synonym">Siphonia brasiliensis</name>
    <dbReference type="NCBI Taxonomy" id="3981"/>
    <lineage>
        <taxon>Eukaryota</taxon>
        <taxon>Viridiplantae</taxon>
        <taxon>Streptophyta</taxon>
        <taxon>Embryophyta</taxon>
        <taxon>Tracheophyta</taxon>
        <taxon>Spermatophyta</taxon>
        <taxon>Magnoliopsida</taxon>
        <taxon>eudicotyledons</taxon>
        <taxon>Gunneridae</taxon>
        <taxon>Pentapetalae</taxon>
        <taxon>rosids</taxon>
        <taxon>fabids</taxon>
        <taxon>Malpighiales</taxon>
        <taxon>Euphorbiaceae</taxon>
        <taxon>Crotonoideae</taxon>
        <taxon>Micrandreae</taxon>
        <taxon>Hevea</taxon>
    </lineage>
</organism>
<keyword evidence="13" id="KW-0418">Kinase</keyword>
<keyword evidence="7" id="KW-0723">Serine/threonine-protein kinase</keyword>
<dbReference type="SUPFAM" id="SSF49899">
    <property type="entry name" value="Concanavalin A-like lectins/glucanases"/>
    <property type="match status" value="1"/>
</dbReference>
<dbReference type="InterPro" id="IPR019825">
    <property type="entry name" value="Lectin_legB_Mn/Ca_BS"/>
</dbReference>
<dbReference type="PANTHER" id="PTHR27007">
    <property type="match status" value="1"/>
</dbReference>
<keyword evidence="16" id="KW-0472">Membrane</keyword>
<feature type="binding site" evidence="19">
    <location>
        <position position="357"/>
    </location>
    <ligand>
        <name>ATP</name>
        <dbReference type="ChEBI" id="CHEBI:30616"/>
    </ligand>
</feature>
<comment type="similarity">
    <text evidence="3">In the N-terminal section; belongs to the leguminous lectin family.</text>
</comment>
<dbReference type="SUPFAM" id="SSF56112">
    <property type="entry name" value="Protein kinase-like (PK-like)"/>
    <property type="match status" value="1"/>
</dbReference>
<comment type="similarity">
    <text evidence="4">In the C-terminal section; belongs to the protein kinase superfamily. Ser/Thr protein kinase family.</text>
</comment>
<name>A0ABQ9MP70_HEVBR</name>
<evidence type="ECO:0000256" key="7">
    <source>
        <dbReference type="ARBA" id="ARBA00022527"/>
    </source>
</evidence>
<comment type="caution">
    <text evidence="22">The sequence shown here is derived from an EMBL/GenBank/DDBJ whole genome shotgun (WGS) entry which is preliminary data.</text>
</comment>
<dbReference type="InterPro" id="IPR001220">
    <property type="entry name" value="Legume_lectin_dom"/>
</dbReference>
<evidence type="ECO:0000256" key="20">
    <source>
        <dbReference type="SAM" id="SignalP"/>
    </source>
</evidence>
<dbReference type="PROSITE" id="PS00307">
    <property type="entry name" value="LECTIN_LEGUME_BETA"/>
    <property type="match status" value="1"/>
</dbReference>
<evidence type="ECO:0000256" key="16">
    <source>
        <dbReference type="ARBA" id="ARBA00023136"/>
    </source>
</evidence>
<dbReference type="InterPro" id="IPR008271">
    <property type="entry name" value="Ser/Thr_kinase_AS"/>
</dbReference>
<comment type="subcellular location">
    <subcellularLocation>
        <location evidence="1">Cell membrane</location>
        <topology evidence="1">Single-pass type I membrane protein</topology>
    </subcellularLocation>
</comment>
<sequence length="652" mass="72678">MHFSQLIKCLLLLALLVSCLIEVGCLSFRYPSFETDNETDLIRHNSYIVLNAIQVTPDVSGGPITNLSGRAFYKEPFRLWGKSKHTGRIRASFNSTFVLNISPRTVPGGEGMAFILAVDSNLPENSQGQWLGIVNAKTNGTSQAKIVAVEFDTGKSYPGDVDSNHAGLDVNSISSIKQVPLGIFGINLSAGVDVMVRIQYEEENLTVFIGEDARNLVFSEPIDLSAYLPKEVFVGFSASTSTYTELNCVKSWEFYSSDINEDHSLLWVKIVVPIGAALLIGIAFFSCWKWKSKKNRSDDAYPSIEEEIKGSSMAPVKFTFKELQKATGKFNLQNMLGKGGFGTVYKGILKNKEVAVKRISRESTQGKQEFIAEVTTIGNFHHKNLLKLIGWCYERSEFLLVYEYMPNGSLDKLIFSDERAEVQENTLNWGRRLTIISGVAQALDYLHNGCEKRVLHRDIKTSNIMLDSEFDAKLGDFGLARIVKQREQTHHSTKELAGTVGYMAPECFFTRRATTETDVYAFGVLVLEVACGRKTGNQNEQSDYNSRIVCWVWELHRMGRLLDAADQKLNGEFAEEEMECLLILGLACCNPNPEQRPSMKTVLQVLTGEAPVPEVPAEMPAFVWPTMPAPVKESDCPLTGSQLTPFSEIRGR</sequence>
<evidence type="ECO:0000256" key="13">
    <source>
        <dbReference type="ARBA" id="ARBA00022777"/>
    </source>
</evidence>
<dbReference type="InterPro" id="IPR001245">
    <property type="entry name" value="Ser-Thr/Tyr_kinase_cat_dom"/>
</dbReference>
<keyword evidence="10 20" id="KW-0732">Signal</keyword>
<keyword evidence="14 19" id="KW-0067">ATP-binding</keyword>
<dbReference type="SMART" id="SM00220">
    <property type="entry name" value="S_TKc"/>
    <property type="match status" value="1"/>
</dbReference>
<dbReference type="PROSITE" id="PS00107">
    <property type="entry name" value="PROTEIN_KINASE_ATP"/>
    <property type="match status" value="1"/>
</dbReference>
<feature type="chain" id="PRO_5045397203" description="non-specific serine/threonine protein kinase" evidence="20">
    <location>
        <begin position="26"/>
        <end position="652"/>
    </location>
</feature>
<evidence type="ECO:0000256" key="8">
    <source>
        <dbReference type="ARBA" id="ARBA00022679"/>
    </source>
</evidence>
<evidence type="ECO:0000256" key="15">
    <source>
        <dbReference type="ARBA" id="ARBA00022989"/>
    </source>
</evidence>
<dbReference type="CDD" id="cd14066">
    <property type="entry name" value="STKc_IRAK"/>
    <property type="match status" value="1"/>
</dbReference>
<dbReference type="InterPro" id="IPR050528">
    <property type="entry name" value="L-type_Lectin-RKs"/>
</dbReference>
<keyword evidence="8" id="KW-0808">Transferase</keyword>
<dbReference type="InterPro" id="IPR000719">
    <property type="entry name" value="Prot_kinase_dom"/>
</dbReference>
<dbReference type="InterPro" id="IPR013320">
    <property type="entry name" value="ConA-like_dom_sf"/>
</dbReference>
<dbReference type="Pfam" id="PF07714">
    <property type="entry name" value="PK_Tyr_Ser-Thr"/>
    <property type="match status" value="1"/>
</dbReference>
<evidence type="ECO:0000256" key="19">
    <source>
        <dbReference type="PROSITE-ProRule" id="PRU10141"/>
    </source>
</evidence>
<dbReference type="CDD" id="cd06899">
    <property type="entry name" value="lectin_legume_LecRK_Arcelin_ConA"/>
    <property type="match status" value="1"/>
</dbReference>
<feature type="domain" description="Protein kinase" evidence="21">
    <location>
        <begin position="330"/>
        <end position="622"/>
    </location>
</feature>
<evidence type="ECO:0000256" key="3">
    <source>
        <dbReference type="ARBA" id="ARBA00008536"/>
    </source>
</evidence>
<evidence type="ECO:0000256" key="18">
    <source>
        <dbReference type="ARBA" id="ARBA00023180"/>
    </source>
</evidence>
<evidence type="ECO:0000256" key="9">
    <source>
        <dbReference type="ARBA" id="ARBA00022692"/>
    </source>
</evidence>
<evidence type="ECO:0000256" key="14">
    <source>
        <dbReference type="ARBA" id="ARBA00022840"/>
    </source>
</evidence>
<evidence type="ECO:0000256" key="6">
    <source>
        <dbReference type="ARBA" id="ARBA00022475"/>
    </source>
</evidence>
<evidence type="ECO:0000313" key="22">
    <source>
        <dbReference type="EMBL" id="KAJ9181190.1"/>
    </source>
</evidence>
<evidence type="ECO:0000256" key="5">
    <source>
        <dbReference type="ARBA" id="ARBA00012513"/>
    </source>
</evidence>
<accession>A0ABQ9MP70</accession>
<dbReference type="PROSITE" id="PS50011">
    <property type="entry name" value="PROTEIN_KINASE_DOM"/>
    <property type="match status" value="1"/>
</dbReference>
<evidence type="ECO:0000256" key="10">
    <source>
        <dbReference type="ARBA" id="ARBA00022729"/>
    </source>
</evidence>
<dbReference type="PROSITE" id="PS00108">
    <property type="entry name" value="PROTEIN_KINASE_ST"/>
    <property type="match status" value="1"/>
</dbReference>
<dbReference type="EC" id="2.7.11.1" evidence="5"/>
<keyword evidence="17" id="KW-0675">Receptor</keyword>
<dbReference type="Gene3D" id="3.30.200.20">
    <property type="entry name" value="Phosphorylase Kinase, domain 1"/>
    <property type="match status" value="1"/>
</dbReference>
<proteinExistence type="inferred from homology"/>
<dbReference type="Pfam" id="PF00139">
    <property type="entry name" value="Lectin_legB"/>
    <property type="match status" value="1"/>
</dbReference>
<comment type="similarity">
    <text evidence="2">Belongs to the leguminous lectin family.</text>
</comment>
<dbReference type="EMBL" id="JARPOI010000005">
    <property type="protein sequence ID" value="KAJ9181190.1"/>
    <property type="molecule type" value="Genomic_DNA"/>
</dbReference>
<evidence type="ECO:0000256" key="17">
    <source>
        <dbReference type="ARBA" id="ARBA00023170"/>
    </source>
</evidence>
<keyword evidence="23" id="KW-1185">Reference proteome</keyword>
<gene>
    <name evidence="22" type="ORF">P3X46_009344</name>
</gene>
<evidence type="ECO:0000256" key="11">
    <source>
        <dbReference type="ARBA" id="ARBA00022734"/>
    </source>
</evidence>
<feature type="signal peptide" evidence="20">
    <location>
        <begin position="1"/>
        <end position="25"/>
    </location>
</feature>